<proteinExistence type="inferred from homology"/>
<evidence type="ECO:0000256" key="4">
    <source>
        <dbReference type="ARBA" id="ARBA00022692"/>
    </source>
</evidence>
<evidence type="ECO:0000256" key="1">
    <source>
        <dbReference type="ARBA" id="ARBA00004651"/>
    </source>
</evidence>
<dbReference type="PANTHER" id="PTHR33884">
    <property type="entry name" value="UPF0410 PROTEIN YMGE"/>
    <property type="match status" value="1"/>
</dbReference>
<keyword evidence="6 7" id="KW-0472">Membrane</keyword>
<evidence type="ECO:0000313" key="9">
    <source>
        <dbReference type="Proteomes" id="UP000260835"/>
    </source>
</evidence>
<dbReference type="OrthoDB" id="1082683at2"/>
<feature type="transmembrane region" description="Helical" evidence="7">
    <location>
        <begin position="6"/>
        <end position="22"/>
    </location>
</feature>
<gene>
    <name evidence="8" type="ORF">DXC89_04925</name>
</gene>
<evidence type="ECO:0000256" key="6">
    <source>
        <dbReference type="ARBA" id="ARBA00023136"/>
    </source>
</evidence>
<comment type="caution">
    <text evidence="8">The sequence shown here is derived from an EMBL/GenBank/DDBJ whole genome shotgun (WGS) entry which is preliminary data.</text>
</comment>
<protein>
    <submittedName>
        <fullName evidence="8">GlsB/YeaQ/YmgE family stress response membrane protein</fullName>
    </submittedName>
</protein>
<dbReference type="EMBL" id="QSRD01000028">
    <property type="protein sequence ID" value="RGL01280.1"/>
    <property type="molecule type" value="Genomic_DNA"/>
</dbReference>
<dbReference type="AlphaFoldDB" id="A0A3E4QKN9"/>
<feature type="transmembrane region" description="Helical" evidence="7">
    <location>
        <begin position="29"/>
        <end position="50"/>
    </location>
</feature>
<comment type="similarity">
    <text evidence="2">Belongs to the UPF0410 family.</text>
</comment>
<evidence type="ECO:0000256" key="3">
    <source>
        <dbReference type="ARBA" id="ARBA00022475"/>
    </source>
</evidence>
<keyword evidence="5 7" id="KW-1133">Transmembrane helix</keyword>
<feature type="transmembrane region" description="Helical" evidence="7">
    <location>
        <begin position="56"/>
        <end position="76"/>
    </location>
</feature>
<evidence type="ECO:0000313" key="8">
    <source>
        <dbReference type="EMBL" id="RGL01280.1"/>
    </source>
</evidence>
<evidence type="ECO:0000256" key="5">
    <source>
        <dbReference type="ARBA" id="ARBA00022989"/>
    </source>
</evidence>
<evidence type="ECO:0000256" key="2">
    <source>
        <dbReference type="ARBA" id="ARBA00011006"/>
    </source>
</evidence>
<comment type="subcellular location">
    <subcellularLocation>
        <location evidence="1">Cell membrane</location>
        <topology evidence="1">Multi-pass membrane protein</topology>
    </subcellularLocation>
</comment>
<organism evidence="8 9">
    <name type="scientific">Prevotella disiens</name>
    <dbReference type="NCBI Taxonomy" id="28130"/>
    <lineage>
        <taxon>Bacteria</taxon>
        <taxon>Pseudomonadati</taxon>
        <taxon>Bacteroidota</taxon>
        <taxon>Bacteroidia</taxon>
        <taxon>Bacteroidales</taxon>
        <taxon>Prevotellaceae</taxon>
        <taxon>Prevotella</taxon>
    </lineage>
</organism>
<reference evidence="8 9" key="1">
    <citation type="submission" date="2018-08" db="EMBL/GenBank/DDBJ databases">
        <title>A genome reference for cultivated species of the human gut microbiota.</title>
        <authorList>
            <person name="Zou Y."/>
            <person name="Xue W."/>
            <person name="Luo G."/>
        </authorList>
    </citation>
    <scope>NUCLEOTIDE SEQUENCE [LARGE SCALE GENOMIC DNA]</scope>
    <source>
        <strain evidence="8 9">TF09-12</strain>
    </source>
</reference>
<evidence type="ECO:0000256" key="7">
    <source>
        <dbReference type="SAM" id="Phobius"/>
    </source>
</evidence>
<keyword evidence="4 7" id="KW-0812">Transmembrane</keyword>
<keyword evidence="3" id="KW-1003">Cell membrane</keyword>
<dbReference type="PANTHER" id="PTHR33884:SF3">
    <property type="entry name" value="UPF0410 PROTEIN YMGE"/>
    <property type="match status" value="1"/>
</dbReference>
<dbReference type="InterPro" id="IPR007341">
    <property type="entry name" value="Transgly_assoc"/>
</dbReference>
<name>A0A3E4QKN9_9BACT</name>
<sequence>MMGLIGTLIVGALAGWLAGFFIDKKKNGCFWNMLIGIIGGFIGGNVLSWVNIDWGGGFWGSLGTALVGSIIFLWIWKLISDK</sequence>
<dbReference type="GO" id="GO:0005886">
    <property type="term" value="C:plasma membrane"/>
    <property type="evidence" value="ECO:0007669"/>
    <property type="project" value="UniProtKB-SubCell"/>
</dbReference>
<accession>A0A3E4QKN9</accession>
<dbReference type="Proteomes" id="UP000260835">
    <property type="component" value="Unassembled WGS sequence"/>
</dbReference>
<dbReference type="Pfam" id="PF04226">
    <property type="entry name" value="Transgly_assoc"/>
    <property type="match status" value="1"/>
</dbReference>